<accession>A0A085Z7W7</accession>
<dbReference type="CDD" id="cd02230">
    <property type="entry name" value="cupin_HP0902-like"/>
    <property type="match status" value="1"/>
</dbReference>
<dbReference type="PANTHER" id="PTHR37694">
    <property type="entry name" value="SLR8022 PROTEIN"/>
    <property type="match status" value="1"/>
</dbReference>
<dbReference type="AlphaFoldDB" id="A0A085Z7W7"/>
<proteinExistence type="predicted"/>
<comment type="caution">
    <text evidence="1">The sequence shown here is derived from an EMBL/GenBank/DDBJ whole genome shotgun (WGS) entry which is preliminary data.</text>
</comment>
<organism evidence="1 2">
    <name type="scientific">Chryseobacterium formosense</name>
    <dbReference type="NCBI Taxonomy" id="236814"/>
    <lineage>
        <taxon>Bacteria</taxon>
        <taxon>Pseudomonadati</taxon>
        <taxon>Bacteroidota</taxon>
        <taxon>Flavobacteriia</taxon>
        <taxon>Flavobacteriales</taxon>
        <taxon>Weeksellaceae</taxon>
        <taxon>Chryseobacterium group</taxon>
        <taxon>Chryseobacterium</taxon>
    </lineage>
</organism>
<dbReference type="Gene3D" id="2.60.120.10">
    <property type="entry name" value="Jelly Rolls"/>
    <property type="match status" value="1"/>
</dbReference>
<sequence length="112" mass="12824">MNHQELDKSKVYHIHQIIEYITNSVISRTILEKPTGNISVLSFDEKEGLSKKTSPFDILVQIIDGKTEIIIDGDSYFMEEGEFIIIPAHKSHSIKGNKRFKMIITIIKSGYE</sequence>
<dbReference type="InterPro" id="IPR011051">
    <property type="entry name" value="RmlC_Cupin_sf"/>
</dbReference>
<dbReference type="eggNOG" id="COG1917">
    <property type="taxonomic scope" value="Bacteria"/>
</dbReference>
<dbReference type="EMBL" id="JPRP01000001">
    <property type="protein sequence ID" value="KFF00531.1"/>
    <property type="molecule type" value="Genomic_DNA"/>
</dbReference>
<protein>
    <submittedName>
        <fullName evidence="1">Cupin</fullName>
    </submittedName>
</protein>
<dbReference type="RefSeq" id="WP_034677191.1">
    <property type="nucleotide sequence ID" value="NZ_JPRP01000001.1"/>
</dbReference>
<keyword evidence="2" id="KW-1185">Reference proteome</keyword>
<name>A0A085Z7W7_9FLAO</name>
<evidence type="ECO:0000313" key="1">
    <source>
        <dbReference type="EMBL" id="KFF00531.1"/>
    </source>
</evidence>
<dbReference type="Proteomes" id="UP000028713">
    <property type="component" value="Unassembled WGS sequence"/>
</dbReference>
<dbReference type="SUPFAM" id="SSF51182">
    <property type="entry name" value="RmlC-like cupins"/>
    <property type="match status" value="1"/>
</dbReference>
<dbReference type="PANTHER" id="PTHR37694:SF1">
    <property type="entry name" value="SLR8022 PROTEIN"/>
    <property type="match status" value="1"/>
</dbReference>
<evidence type="ECO:0000313" key="2">
    <source>
        <dbReference type="Proteomes" id="UP000028713"/>
    </source>
</evidence>
<reference evidence="1 2" key="1">
    <citation type="submission" date="2014-07" db="EMBL/GenBank/DDBJ databases">
        <title>Genome of Chryseobacterium formosense LMG 24722.</title>
        <authorList>
            <person name="Pipes S.E."/>
            <person name="Stropko S.J."/>
            <person name="Newman J.D."/>
        </authorList>
    </citation>
    <scope>NUCLEOTIDE SEQUENCE [LARGE SCALE GENOMIC DNA]</scope>
    <source>
        <strain evidence="1 2">LMG 24722</strain>
    </source>
</reference>
<dbReference type="STRING" id="236814.IX39_07775"/>
<dbReference type="InterPro" id="IPR014710">
    <property type="entry name" value="RmlC-like_jellyroll"/>
</dbReference>
<gene>
    <name evidence="1" type="ORF">IX39_07775</name>
</gene>
<dbReference type="OrthoDB" id="1121052at2"/>